<keyword evidence="3" id="KW-0238">DNA-binding</keyword>
<evidence type="ECO:0000256" key="4">
    <source>
        <dbReference type="ARBA" id="ARBA00023163"/>
    </source>
</evidence>
<keyword evidence="5" id="KW-0539">Nucleus</keyword>
<dbReference type="EMBL" id="CP136891">
    <property type="protein sequence ID" value="WOK99300.1"/>
    <property type="molecule type" value="Genomic_DNA"/>
</dbReference>
<evidence type="ECO:0000313" key="8">
    <source>
        <dbReference type="EMBL" id="WOK99300.1"/>
    </source>
</evidence>
<keyword evidence="2" id="KW-0805">Transcription regulation</keyword>
<comment type="subcellular location">
    <subcellularLocation>
        <location evidence="1">Nucleus</location>
    </subcellularLocation>
</comment>
<feature type="domain" description="TF-B3" evidence="7">
    <location>
        <begin position="5"/>
        <end position="99"/>
    </location>
</feature>
<evidence type="ECO:0000256" key="2">
    <source>
        <dbReference type="ARBA" id="ARBA00023015"/>
    </source>
</evidence>
<dbReference type="PROSITE" id="PS50863">
    <property type="entry name" value="B3"/>
    <property type="match status" value="2"/>
</dbReference>
<dbReference type="SUPFAM" id="SSF101936">
    <property type="entry name" value="DNA-binding pseudobarrel domain"/>
    <property type="match status" value="2"/>
</dbReference>
<accession>A0AAQ3Q5C2</accession>
<dbReference type="InterPro" id="IPR044837">
    <property type="entry name" value="REM16-like"/>
</dbReference>
<dbReference type="CDD" id="cd10017">
    <property type="entry name" value="B3_DNA"/>
    <property type="match status" value="2"/>
</dbReference>
<feature type="domain" description="TF-B3" evidence="7">
    <location>
        <begin position="236"/>
        <end position="328"/>
    </location>
</feature>
<evidence type="ECO:0000256" key="6">
    <source>
        <dbReference type="SAM" id="MobiDB-lite"/>
    </source>
</evidence>
<organism evidence="8 9">
    <name type="scientific">Canna indica</name>
    <name type="common">Indian-shot</name>
    <dbReference type="NCBI Taxonomy" id="4628"/>
    <lineage>
        <taxon>Eukaryota</taxon>
        <taxon>Viridiplantae</taxon>
        <taxon>Streptophyta</taxon>
        <taxon>Embryophyta</taxon>
        <taxon>Tracheophyta</taxon>
        <taxon>Spermatophyta</taxon>
        <taxon>Magnoliopsida</taxon>
        <taxon>Liliopsida</taxon>
        <taxon>Zingiberales</taxon>
        <taxon>Cannaceae</taxon>
        <taxon>Canna</taxon>
    </lineage>
</organism>
<dbReference type="SMART" id="SM01019">
    <property type="entry name" value="B3"/>
    <property type="match status" value="2"/>
</dbReference>
<evidence type="ECO:0000256" key="5">
    <source>
        <dbReference type="ARBA" id="ARBA00023242"/>
    </source>
</evidence>
<dbReference type="InterPro" id="IPR003340">
    <property type="entry name" value="B3_DNA-bd"/>
</dbReference>
<evidence type="ECO:0000313" key="9">
    <source>
        <dbReference type="Proteomes" id="UP001327560"/>
    </source>
</evidence>
<reference evidence="8 9" key="1">
    <citation type="submission" date="2023-10" db="EMBL/GenBank/DDBJ databases">
        <title>Chromosome-scale genome assembly provides insights into flower coloration mechanisms of Canna indica.</title>
        <authorList>
            <person name="Li C."/>
        </authorList>
    </citation>
    <scope>NUCLEOTIDE SEQUENCE [LARGE SCALE GENOMIC DNA]</scope>
    <source>
        <tissue evidence="8">Flower</tissue>
    </source>
</reference>
<name>A0AAQ3Q5C2_9LILI</name>
<evidence type="ECO:0000256" key="1">
    <source>
        <dbReference type="ARBA" id="ARBA00004123"/>
    </source>
</evidence>
<dbReference type="AlphaFoldDB" id="A0AAQ3Q5C2"/>
<evidence type="ECO:0000259" key="7">
    <source>
        <dbReference type="PROSITE" id="PS50863"/>
    </source>
</evidence>
<dbReference type="GO" id="GO:0005634">
    <property type="term" value="C:nucleus"/>
    <property type="evidence" value="ECO:0007669"/>
    <property type="project" value="UniProtKB-SubCell"/>
</dbReference>
<dbReference type="Pfam" id="PF02362">
    <property type="entry name" value="B3"/>
    <property type="match status" value="2"/>
</dbReference>
<protein>
    <recommendedName>
        <fullName evidence="7">TF-B3 domain-containing protein</fullName>
    </recommendedName>
</protein>
<dbReference type="Gene3D" id="2.40.330.10">
    <property type="entry name" value="DNA-binding pseudobarrel domain"/>
    <property type="match status" value="2"/>
</dbReference>
<dbReference type="InterPro" id="IPR015300">
    <property type="entry name" value="DNA-bd_pseudobarrel_sf"/>
</dbReference>
<evidence type="ECO:0000256" key="3">
    <source>
        <dbReference type="ARBA" id="ARBA00023125"/>
    </source>
</evidence>
<dbReference type="PANTHER" id="PTHR31391">
    <property type="entry name" value="B3 DOMAIN-CONTAINING PROTEIN OS11G0197600-RELATED"/>
    <property type="match status" value="1"/>
</dbReference>
<dbReference type="GO" id="GO:0003677">
    <property type="term" value="F:DNA binding"/>
    <property type="evidence" value="ECO:0007669"/>
    <property type="project" value="UniProtKB-KW"/>
</dbReference>
<keyword evidence="9" id="KW-1185">Reference proteome</keyword>
<dbReference type="PANTHER" id="PTHR31391:SF106">
    <property type="entry name" value="B3 DOMAIN-CONTAINING PROTEIN OS01G0723500"/>
    <property type="match status" value="1"/>
</dbReference>
<keyword evidence="4" id="KW-0804">Transcription</keyword>
<feature type="region of interest" description="Disordered" evidence="6">
    <location>
        <begin position="113"/>
        <end position="136"/>
    </location>
</feature>
<gene>
    <name evidence="8" type="ORF">Cni_G08012</name>
</gene>
<proteinExistence type="predicted"/>
<dbReference type="Proteomes" id="UP001327560">
    <property type="component" value="Chromosome 2"/>
</dbReference>
<sequence length="341" mass="38872">MRGARPRVRKRTRSPTSACERIPPKFKKYISNAGSKRVIILQGPSGSNWRVQLGRQATDIFLTKGWPKFVKDHSLKEHEFLVFQYDGDMHFTVLIFDTTACEREDAFTVRPWRKRTPSQGGTGKRGRPRKGAVSAVKKEVADEHGLSLELIKVKQEEDYETKPFQILPSDAGRCLISPAPGCNIKVKVEQCELPISRIYRKPDGRKGYISRKRAVSEKERLRAQEAANSFTSVFPYIVMRMMATHVQRPYMRIPCKFSRQHLPRNKSNLVLRNTNGRSWTANYVPGPRCQVSGGWLAFARANRLEEGDYCAFEVVGPIELCVHIIRLVNDETPTAAMIPEK</sequence>